<keyword evidence="5" id="KW-1185">Reference proteome</keyword>
<gene>
    <name evidence="4" type="ORF">BN9_100770</name>
</gene>
<dbReference type="SUPFAM" id="SSF144206">
    <property type="entry name" value="NOB1 zinc finger-like"/>
    <property type="match status" value="1"/>
</dbReference>
<dbReference type="Proteomes" id="UP000053237">
    <property type="component" value="Unassembled WGS sequence"/>
</dbReference>
<keyword evidence="2" id="KW-0496">Mitochondrion</keyword>
<evidence type="ECO:0000313" key="4">
    <source>
        <dbReference type="EMBL" id="CCI48868.1"/>
    </source>
</evidence>
<evidence type="ECO:0000256" key="1">
    <source>
        <dbReference type="ARBA" id="ARBA00004173"/>
    </source>
</evidence>
<comment type="caution">
    <text evidence="4">The sequence shown here is derived from an EMBL/GenBank/DDBJ whole genome shotgun (WGS) entry which is preliminary data.</text>
</comment>
<dbReference type="Pfam" id="PF05347">
    <property type="entry name" value="Complex1_LYR"/>
    <property type="match status" value="1"/>
</dbReference>
<dbReference type="PANTHER" id="PTHR13675">
    <property type="entry name" value="LYR MOTIF-CONTAINING PROTEIN 2"/>
    <property type="match status" value="1"/>
</dbReference>
<dbReference type="GO" id="GO:0005739">
    <property type="term" value="C:mitochondrion"/>
    <property type="evidence" value="ECO:0007669"/>
    <property type="project" value="UniProtKB-SubCell"/>
</dbReference>
<evidence type="ECO:0000259" key="3">
    <source>
        <dbReference type="Pfam" id="PF05347"/>
    </source>
</evidence>
<proteinExistence type="predicted"/>
<dbReference type="AlphaFoldDB" id="A0A024GR92"/>
<dbReference type="EMBL" id="CAIX01000253">
    <property type="protein sequence ID" value="CCI48868.1"/>
    <property type="molecule type" value="Genomic_DNA"/>
</dbReference>
<accession>A0A024GR92</accession>
<feature type="domain" description="Complex 1 LYR protein" evidence="3">
    <location>
        <begin position="5"/>
        <end position="60"/>
    </location>
</feature>
<comment type="subcellular location">
    <subcellularLocation>
        <location evidence="1">Mitochondrion</location>
    </subcellularLocation>
</comment>
<sequence length="109" mass="13401">MREYVLRLYRDCLRSARKCPEWQHREMMKTYIALKFRDQKNLRDAGAIKLLLREGNEELDRMRYYHKMYQIKIQNKEQHQDRCLNCNLVYEPIHAKFCAQCGSKRELTE</sequence>
<evidence type="ECO:0000256" key="2">
    <source>
        <dbReference type="ARBA" id="ARBA00023128"/>
    </source>
</evidence>
<dbReference type="InParanoid" id="A0A024GR92"/>
<dbReference type="OrthoDB" id="275715at2759"/>
<dbReference type="InterPro" id="IPR008011">
    <property type="entry name" value="Complex1_LYR_dom"/>
</dbReference>
<dbReference type="GO" id="GO:0034553">
    <property type="term" value="P:mitochondrial respiratory chain complex II assembly"/>
    <property type="evidence" value="ECO:0007669"/>
    <property type="project" value="TreeGrafter"/>
</dbReference>
<dbReference type="InterPro" id="IPR036283">
    <property type="entry name" value="NOB1_Zf-like_sf"/>
</dbReference>
<organism evidence="4 5">
    <name type="scientific">Albugo candida</name>
    <dbReference type="NCBI Taxonomy" id="65357"/>
    <lineage>
        <taxon>Eukaryota</taxon>
        <taxon>Sar</taxon>
        <taxon>Stramenopiles</taxon>
        <taxon>Oomycota</taxon>
        <taxon>Peronosporomycetes</taxon>
        <taxon>Albuginales</taxon>
        <taxon>Albuginaceae</taxon>
        <taxon>Albugo</taxon>
    </lineage>
</organism>
<evidence type="ECO:0000313" key="5">
    <source>
        <dbReference type="Proteomes" id="UP000053237"/>
    </source>
</evidence>
<dbReference type="PANTHER" id="PTHR13675:SF5">
    <property type="entry name" value="SUCCINATE DEHYDROGENASE ASSEMBLY FACTOR 1B, MITOCHONDRIAL"/>
    <property type="match status" value="1"/>
</dbReference>
<reference evidence="4 5" key="1">
    <citation type="submission" date="2012-05" db="EMBL/GenBank/DDBJ databases">
        <title>Recombination and specialization in a pathogen metapopulation.</title>
        <authorList>
            <person name="Gardiner A."/>
            <person name="Kemen E."/>
            <person name="Schultz-Larsen T."/>
            <person name="MacLean D."/>
            <person name="Van Oosterhout C."/>
            <person name="Jones J.D.G."/>
        </authorList>
    </citation>
    <scope>NUCLEOTIDE SEQUENCE [LARGE SCALE GENOMIC DNA]</scope>
    <source>
        <strain evidence="4 5">Ac Nc2</strain>
    </source>
</reference>
<name>A0A024GR92_9STRA</name>
<protein>
    <recommendedName>
        <fullName evidence="3">Complex 1 LYR protein domain-containing protein</fullName>
    </recommendedName>
</protein>